<protein>
    <submittedName>
        <fullName evidence="2">NAD-dependent dehydratase</fullName>
    </submittedName>
</protein>
<dbReference type="AlphaFoldDB" id="A0A0D5NFJ5"/>
<reference evidence="2 3" key="1">
    <citation type="journal article" date="2015" name="J. Biotechnol.">
        <title>Complete genome sequence of Paenibacillus beijingensis 7188(T) (=DSM 24997(T)), a novel rhizobacterium from jujube garden soil.</title>
        <authorList>
            <person name="Kwak Y."/>
            <person name="Shin J.H."/>
        </authorList>
    </citation>
    <scope>NUCLEOTIDE SEQUENCE [LARGE SCALE GENOMIC DNA]</scope>
    <source>
        <strain evidence="2 3">DSM 24997</strain>
    </source>
</reference>
<dbReference type="InterPro" id="IPR001509">
    <property type="entry name" value="Epimerase_deHydtase"/>
</dbReference>
<evidence type="ECO:0000313" key="2">
    <source>
        <dbReference type="EMBL" id="AJY74134.1"/>
    </source>
</evidence>
<dbReference type="PANTHER" id="PTHR43245">
    <property type="entry name" value="BIFUNCTIONAL POLYMYXIN RESISTANCE PROTEIN ARNA"/>
    <property type="match status" value="1"/>
</dbReference>
<gene>
    <name evidence="2" type="ORF">VN24_05375</name>
</gene>
<name>A0A0D5NFJ5_9BACL</name>
<sequence length="294" mass="32196">MKKVLVLGGTRFFGKKLVERLVGEGAGVTIVTRGNVPDPFGGAVTRLQADRTDKAALSRLLGSSSFDVVYDNICYTPQEAEDAIALFADRTGKYIVTSSLSVYPFGEERLSERDFDPYRYPLPHPLPPKGDYAEGKRLVEAVVFQKAPFPAAAVRFPIVLGHDDYTRRLHFHIEHVQDGQPLGIPNPGAKMSFIRSDEAAAFLAWLGRSELAGPVNACSKGEISPGEIVSFISEAVGKPADIVSETEQIHMSPFGVPEPWYMDTEKAEAAGFAFEQLNDWLPDLIREIAAGRSK</sequence>
<accession>A0A0D5NFJ5</accession>
<dbReference type="InterPro" id="IPR050177">
    <property type="entry name" value="Lipid_A_modif_metabolic_enz"/>
</dbReference>
<keyword evidence="3" id="KW-1185">Reference proteome</keyword>
<evidence type="ECO:0000259" key="1">
    <source>
        <dbReference type="Pfam" id="PF01370"/>
    </source>
</evidence>
<dbReference type="Pfam" id="PF01370">
    <property type="entry name" value="Epimerase"/>
    <property type="match status" value="1"/>
</dbReference>
<organism evidence="2 3">
    <name type="scientific">Paenibacillus beijingensis</name>
    <dbReference type="NCBI Taxonomy" id="1126833"/>
    <lineage>
        <taxon>Bacteria</taxon>
        <taxon>Bacillati</taxon>
        <taxon>Bacillota</taxon>
        <taxon>Bacilli</taxon>
        <taxon>Bacillales</taxon>
        <taxon>Paenibacillaceae</taxon>
        <taxon>Paenibacillus</taxon>
    </lineage>
</organism>
<dbReference type="RefSeq" id="WP_045669570.1">
    <property type="nucleotide sequence ID" value="NZ_CP011058.1"/>
</dbReference>
<dbReference type="STRING" id="1126833.VN24_05375"/>
<proteinExistence type="predicted"/>
<dbReference type="EMBL" id="CP011058">
    <property type="protein sequence ID" value="AJY74134.1"/>
    <property type="molecule type" value="Genomic_DNA"/>
</dbReference>
<dbReference type="OrthoDB" id="9809586at2"/>
<dbReference type="SUPFAM" id="SSF51735">
    <property type="entry name" value="NAD(P)-binding Rossmann-fold domains"/>
    <property type="match status" value="1"/>
</dbReference>
<dbReference type="PANTHER" id="PTHR43245:SF13">
    <property type="entry name" value="UDP-D-APIOSE_UDP-D-XYLOSE SYNTHASE 2"/>
    <property type="match status" value="1"/>
</dbReference>
<evidence type="ECO:0000313" key="3">
    <source>
        <dbReference type="Proteomes" id="UP000032633"/>
    </source>
</evidence>
<dbReference type="PATRIC" id="fig|1126833.4.peg.1189"/>
<dbReference type="Proteomes" id="UP000032633">
    <property type="component" value="Chromosome"/>
</dbReference>
<dbReference type="KEGG" id="pbj:VN24_05375"/>
<dbReference type="InterPro" id="IPR036291">
    <property type="entry name" value="NAD(P)-bd_dom_sf"/>
</dbReference>
<reference evidence="3" key="2">
    <citation type="submission" date="2015-03" db="EMBL/GenBank/DDBJ databases">
        <title>Genome sequence of Paenibacillus beijingensis strain DSM 24997T.</title>
        <authorList>
            <person name="Kwak Y."/>
            <person name="Shin J.-H."/>
        </authorList>
    </citation>
    <scope>NUCLEOTIDE SEQUENCE [LARGE SCALE GENOMIC DNA]</scope>
    <source>
        <strain evidence="3">DSM 24997</strain>
    </source>
</reference>
<feature type="domain" description="NAD-dependent epimerase/dehydratase" evidence="1">
    <location>
        <begin position="4"/>
        <end position="206"/>
    </location>
</feature>
<dbReference type="HOGENOM" id="CLU_061176_1_0_9"/>
<dbReference type="Gene3D" id="3.40.50.720">
    <property type="entry name" value="NAD(P)-binding Rossmann-like Domain"/>
    <property type="match status" value="1"/>
</dbReference>